<gene>
    <name evidence="10" type="ORF">IWW39_001604</name>
</gene>
<keyword evidence="5 8" id="KW-1133">Transmembrane helix</keyword>
<dbReference type="GO" id="GO:0015171">
    <property type="term" value="F:amino acid transmembrane transporter activity"/>
    <property type="evidence" value="ECO:0007669"/>
    <property type="project" value="TreeGrafter"/>
</dbReference>
<protein>
    <recommendedName>
        <fullName evidence="9">Amino acid permease/ SLC12A domain-containing protein</fullName>
    </recommendedName>
</protein>
<evidence type="ECO:0000256" key="8">
    <source>
        <dbReference type="SAM" id="Phobius"/>
    </source>
</evidence>
<feature type="compositionally biased region" description="Acidic residues" evidence="7">
    <location>
        <begin position="49"/>
        <end position="65"/>
    </location>
</feature>
<dbReference type="GO" id="GO:0016020">
    <property type="term" value="C:membrane"/>
    <property type="evidence" value="ECO:0007669"/>
    <property type="project" value="UniProtKB-SubCell"/>
</dbReference>
<comment type="caution">
    <text evidence="10">The sequence shown here is derived from an EMBL/GenBank/DDBJ whole genome shotgun (WGS) entry which is preliminary data.</text>
</comment>
<dbReference type="PANTHER" id="PTHR43341">
    <property type="entry name" value="AMINO ACID PERMEASE"/>
    <property type="match status" value="1"/>
</dbReference>
<dbReference type="AlphaFoldDB" id="A0A9W8GPX0"/>
<feature type="transmembrane region" description="Helical" evidence="8">
    <location>
        <begin position="364"/>
        <end position="386"/>
    </location>
</feature>
<dbReference type="Proteomes" id="UP001151516">
    <property type="component" value="Unassembled WGS sequence"/>
</dbReference>
<keyword evidence="2" id="KW-0813">Transport</keyword>
<dbReference type="FunFam" id="1.20.1740.10:FF:000001">
    <property type="entry name" value="Amino acid permease"/>
    <property type="match status" value="1"/>
</dbReference>
<dbReference type="OrthoDB" id="3900342at2759"/>
<evidence type="ECO:0000256" key="1">
    <source>
        <dbReference type="ARBA" id="ARBA00004141"/>
    </source>
</evidence>
<feature type="transmembrane region" description="Helical" evidence="8">
    <location>
        <begin position="265"/>
        <end position="286"/>
    </location>
</feature>
<dbReference type="Pfam" id="PF00324">
    <property type="entry name" value="AA_permease"/>
    <property type="match status" value="1"/>
</dbReference>
<feature type="transmembrane region" description="Helical" evidence="8">
    <location>
        <begin position="307"/>
        <end position="328"/>
    </location>
</feature>
<evidence type="ECO:0000256" key="4">
    <source>
        <dbReference type="ARBA" id="ARBA00022970"/>
    </source>
</evidence>
<proteinExistence type="predicted"/>
<feature type="transmembrane region" description="Helical" evidence="8">
    <location>
        <begin position="511"/>
        <end position="529"/>
    </location>
</feature>
<dbReference type="PROSITE" id="PS00218">
    <property type="entry name" value="AMINO_ACID_PERMEASE_1"/>
    <property type="match status" value="1"/>
</dbReference>
<accession>A0A9W8GPX0</accession>
<evidence type="ECO:0000256" key="2">
    <source>
        <dbReference type="ARBA" id="ARBA00022448"/>
    </source>
</evidence>
<keyword evidence="11" id="KW-1185">Reference proteome</keyword>
<evidence type="ECO:0000256" key="3">
    <source>
        <dbReference type="ARBA" id="ARBA00022692"/>
    </source>
</evidence>
<feature type="transmembrane region" description="Helical" evidence="8">
    <location>
        <begin position="224"/>
        <end position="245"/>
    </location>
</feature>
<feature type="domain" description="Amino acid permease/ SLC12A" evidence="9">
    <location>
        <begin position="84"/>
        <end position="536"/>
    </location>
</feature>
<dbReference type="InterPro" id="IPR050524">
    <property type="entry name" value="APC_YAT"/>
</dbReference>
<feature type="transmembrane region" description="Helical" evidence="8">
    <location>
        <begin position="115"/>
        <end position="145"/>
    </location>
</feature>
<name>A0A9W8GPX0_9FUNG</name>
<evidence type="ECO:0000256" key="6">
    <source>
        <dbReference type="ARBA" id="ARBA00023136"/>
    </source>
</evidence>
<dbReference type="PANTHER" id="PTHR43341:SF1">
    <property type="entry name" value="GENERAL AMINO-ACID PERMEASE GAP1"/>
    <property type="match status" value="1"/>
</dbReference>
<feature type="transmembrane region" description="Helical" evidence="8">
    <location>
        <begin position="87"/>
        <end position="109"/>
    </location>
</feature>
<feature type="transmembrane region" description="Helical" evidence="8">
    <location>
        <begin position="433"/>
        <end position="456"/>
    </location>
</feature>
<dbReference type="EMBL" id="JANBTX010000028">
    <property type="protein sequence ID" value="KAJ2689257.1"/>
    <property type="molecule type" value="Genomic_DNA"/>
</dbReference>
<evidence type="ECO:0000313" key="11">
    <source>
        <dbReference type="Proteomes" id="UP001151516"/>
    </source>
</evidence>
<dbReference type="Gene3D" id="1.20.1740.10">
    <property type="entry name" value="Amino acid/polyamine transporter I"/>
    <property type="match status" value="1"/>
</dbReference>
<reference evidence="10" key="1">
    <citation type="submission" date="2022-07" db="EMBL/GenBank/DDBJ databases">
        <title>Phylogenomic reconstructions and comparative analyses of Kickxellomycotina fungi.</title>
        <authorList>
            <person name="Reynolds N.K."/>
            <person name="Stajich J.E."/>
            <person name="Barry K."/>
            <person name="Grigoriev I.V."/>
            <person name="Crous P."/>
            <person name="Smith M.E."/>
        </authorList>
    </citation>
    <scope>NUCLEOTIDE SEQUENCE</scope>
    <source>
        <strain evidence="10">CBS 109367</strain>
    </source>
</reference>
<feature type="transmembrane region" description="Helical" evidence="8">
    <location>
        <begin position="166"/>
        <end position="188"/>
    </location>
</feature>
<keyword evidence="6 8" id="KW-0472">Membrane</keyword>
<dbReference type="PIRSF" id="PIRSF006060">
    <property type="entry name" value="AA_transporter"/>
    <property type="match status" value="1"/>
</dbReference>
<feature type="transmembrane region" description="Helical" evidence="8">
    <location>
        <begin position="477"/>
        <end position="499"/>
    </location>
</feature>
<comment type="subcellular location">
    <subcellularLocation>
        <location evidence="1">Membrane</location>
        <topology evidence="1">Multi-pass membrane protein</topology>
    </subcellularLocation>
</comment>
<sequence length="593" mass="63727">MRDLGAIFSRRQSKRRNHQPSSPLAAHDGHAQSQTPTVSAGHDIGEVVEISEDVSDSEPKEDEQEATTSQTKVHGLKRSLSARHLSFISLGGTLGTGLFISAGTSLAMAGPGGALVSYAFLGGIVFFLMSSLGELATFIPISGSFNEYSSRFGDPAIGFALGWNYWFNYVCVTASELVAAGIIMRNYLPHVNGVVWSIISAAILLGLNLFSVRGYAEAEFWFAAIKVVTVIVFIVVGIVVAAGGLGGHTYGVENWKIEGAPFHDGVPGVLATLVLTGYAFQGTEVVGIIAGEAADPIRTVPKAIRQVFWRILLFYVGCIFIIGLIIPYNDPSLVNASTENIGQSPFTMVFSKAGLKPAADVMNAIILTTVLSAGNTCIYIATRTLWNLAMLGQAPAVFRKVTKSGIPLYSLGLSLGIATGVFLLSLIGNQVVYTWILSLAGVTGFVSWLGIAFSHIRFRGAYVRQGYDVKDLPYKSVLYPFGPVLCLVVITIIVFGQGWPSFAGGTFHVKTFVTSYVSIPVTVALYLFWKLGKKSKWVRLDEADVLRDSIFDPTSDIYAPGRNSREVRDRNVVLASSQDSLASVATGFKLSTM</sequence>
<evidence type="ECO:0000313" key="10">
    <source>
        <dbReference type="EMBL" id="KAJ2689257.1"/>
    </source>
</evidence>
<dbReference type="InterPro" id="IPR004840">
    <property type="entry name" value="Amino_acid_permease_CS"/>
</dbReference>
<keyword evidence="4" id="KW-0029">Amino-acid transport</keyword>
<feature type="transmembrane region" description="Helical" evidence="8">
    <location>
        <begin position="406"/>
        <end position="427"/>
    </location>
</feature>
<dbReference type="InterPro" id="IPR004841">
    <property type="entry name" value="AA-permease/SLC12A_dom"/>
</dbReference>
<evidence type="ECO:0000259" key="9">
    <source>
        <dbReference type="Pfam" id="PF00324"/>
    </source>
</evidence>
<evidence type="ECO:0000256" key="5">
    <source>
        <dbReference type="ARBA" id="ARBA00022989"/>
    </source>
</evidence>
<keyword evidence="3 8" id="KW-0812">Transmembrane</keyword>
<evidence type="ECO:0000256" key="7">
    <source>
        <dbReference type="SAM" id="MobiDB-lite"/>
    </source>
</evidence>
<feature type="transmembrane region" description="Helical" evidence="8">
    <location>
        <begin position="194"/>
        <end position="212"/>
    </location>
</feature>
<organism evidence="10 11">
    <name type="scientific">Coemansia spiralis</name>
    <dbReference type="NCBI Taxonomy" id="417178"/>
    <lineage>
        <taxon>Eukaryota</taxon>
        <taxon>Fungi</taxon>
        <taxon>Fungi incertae sedis</taxon>
        <taxon>Zoopagomycota</taxon>
        <taxon>Kickxellomycotina</taxon>
        <taxon>Kickxellomycetes</taxon>
        <taxon>Kickxellales</taxon>
        <taxon>Kickxellaceae</taxon>
        <taxon>Coemansia</taxon>
    </lineage>
</organism>
<feature type="region of interest" description="Disordered" evidence="7">
    <location>
        <begin position="1"/>
        <end position="73"/>
    </location>
</feature>